<dbReference type="FunFam" id="3.40.50.1820:FF:000004">
    <property type="entry name" value="Protein FAM135A isoform a"/>
    <property type="match status" value="1"/>
</dbReference>
<dbReference type="Gene3D" id="3.40.50.1820">
    <property type="entry name" value="alpha/beta hydrolase"/>
    <property type="match status" value="1"/>
</dbReference>
<evidence type="ECO:0000259" key="3">
    <source>
        <dbReference type="Pfam" id="PF05057"/>
    </source>
</evidence>
<dbReference type="Pfam" id="PF12394">
    <property type="entry name" value="DUF3657"/>
    <property type="match status" value="1"/>
</dbReference>
<dbReference type="Pfam" id="PF05057">
    <property type="entry name" value="DUF676"/>
    <property type="match status" value="1"/>
</dbReference>
<dbReference type="PANTHER" id="PTHR12482:SF5">
    <property type="entry name" value="DUF676 DOMAIN-CONTAINING PROTEIN"/>
    <property type="match status" value="1"/>
</dbReference>
<dbReference type="Proteomes" id="UP001154078">
    <property type="component" value="Chromosome 1"/>
</dbReference>
<proteinExistence type="inferred from homology"/>
<keyword evidence="5" id="KW-1185">Reference proteome</keyword>
<dbReference type="InterPro" id="IPR007751">
    <property type="entry name" value="DUF676_lipase-like"/>
</dbReference>
<accession>A0A9P0FCV4</accession>
<feature type="domain" description="DUF676" evidence="3">
    <location>
        <begin position="1020"/>
        <end position="1212"/>
    </location>
</feature>
<dbReference type="OrthoDB" id="273452at2759"/>
<reference evidence="4" key="1">
    <citation type="submission" date="2021-12" db="EMBL/GenBank/DDBJ databases">
        <authorList>
            <person name="King R."/>
        </authorList>
    </citation>
    <scope>NUCLEOTIDE SEQUENCE</scope>
</reference>
<dbReference type="InterPro" id="IPR044294">
    <property type="entry name" value="Lipase-like"/>
</dbReference>
<dbReference type="InterPro" id="IPR029058">
    <property type="entry name" value="AB_hydrolase_fold"/>
</dbReference>
<evidence type="ECO:0000313" key="4">
    <source>
        <dbReference type="EMBL" id="CAH0547587.1"/>
    </source>
</evidence>
<feature type="region of interest" description="Disordered" evidence="2">
    <location>
        <begin position="613"/>
        <end position="638"/>
    </location>
</feature>
<feature type="compositionally biased region" description="Polar residues" evidence="2">
    <location>
        <begin position="902"/>
        <end position="913"/>
    </location>
</feature>
<gene>
    <name evidence="4" type="ORF">MELIAE_LOCUS1552</name>
</gene>
<feature type="compositionally biased region" description="Acidic residues" evidence="2">
    <location>
        <begin position="914"/>
        <end position="926"/>
    </location>
</feature>
<evidence type="ECO:0000256" key="2">
    <source>
        <dbReference type="SAM" id="MobiDB-lite"/>
    </source>
</evidence>
<dbReference type="InterPro" id="IPR022122">
    <property type="entry name" value="DUF3657"/>
</dbReference>
<organism evidence="4 5">
    <name type="scientific">Brassicogethes aeneus</name>
    <name type="common">Rape pollen beetle</name>
    <name type="synonym">Meligethes aeneus</name>
    <dbReference type="NCBI Taxonomy" id="1431903"/>
    <lineage>
        <taxon>Eukaryota</taxon>
        <taxon>Metazoa</taxon>
        <taxon>Ecdysozoa</taxon>
        <taxon>Arthropoda</taxon>
        <taxon>Hexapoda</taxon>
        <taxon>Insecta</taxon>
        <taxon>Pterygota</taxon>
        <taxon>Neoptera</taxon>
        <taxon>Endopterygota</taxon>
        <taxon>Coleoptera</taxon>
        <taxon>Polyphaga</taxon>
        <taxon>Cucujiformia</taxon>
        <taxon>Nitidulidae</taxon>
        <taxon>Meligethinae</taxon>
        <taxon>Brassicogethes</taxon>
    </lineage>
</organism>
<dbReference type="SUPFAM" id="SSF53474">
    <property type="entry name" value="alpha/beta-Hydrolases"/>
    <property type="match status" value="1"/>
</dbReference>
<dbReference type="EMBL" id="OV121132">
    <property type="protein sequence ID" value="CAH0547587.1"/>
    <property type="molecule type" value="Genomic_DNA"/>
</dbReference>
<name>A0A9P0FCV4_BRAAE</name>
<dbReference type="PANTHER" id="PTHR12482">
    <property type="entry name" value="LIPASE ROG1-RELATED-RELATED"/>
    <property type="match status" value="1"/>
</dbReference>
<evidence type="ECO:0000256" key="1">
    <source>
        <dbReference type="ARBA" id="ARBA00007949"/>
    </source>
</evidence>
<evidence type="ECO:0000313" key="5">
    <source>
        <dbReference type="Proteomes" id="UP001154078"/>
    </source>
</evidence>
<sequence length="1290" mass="146995">MSELQSTIEFSVELYKFYNVDLFQRGMYQVRCSLRVSSKLGVEIEVTTPDVTTGLGSAIVLGNYGACRPFQILYRNEEVSLKDVVLFRCHMLVDGNNLKESLDRAEYSLLLELWFSDSSPATMVLVSSRTLQLNMSPVEGLHYHLPVLFDYFHLSSISLTVHAVLTALHQPSMKRGLLRYMQSCAPKSSKSWSKIRSTQCSTLTDPVPQVNSHKIYSRINESPQIHLEAYNVLLDSSNNLKTTIKEYKLLLAQREEIVAENYDVLVVKHNEYDSTKLMKKRPHIQNSELAELCAENIRIWNYFLLTFSCKIAIQQNLSKRHHMLRVRRFAELFFLVYNPRRSAFGCYETNYQNYFVIAEIVRRSKYMQLLPPLPIHCLALDGDCASMPIIFEDQYQDPFDVDKRNFESPELPNKDTWSIKKTNIIPDDTNCSCGIGNLWDKRKTSEKTLVNADLYNLEDPLSFTIPTRHSKSLDQLQTCLKNSFHYSLSNITNQKDFADTRQSKKSHYQTDKALKNVSSENNMRQRKYFLEEDFKYLNKSGSPNDICDCSFNGYNYATIKKPKKSKDRVILEPTSIDVTSSQNGVEKLRHFDIKNLSNAKQKYNSLVKSISHTSHGSGQNIFKTNSMQFPSPKKNSAKTNKFNSLVTKRCQNRKSFTPSFLYEPQPVYFESYNNTTYQNGKINQIKKFKSNEKLPKSKSRTNGNVKHFDIGSTSSSTESLSFRKFKTGSNGTALLSVRGGLRKVRSTSCLEEESFPMILSGSESLPTISTKEEEALNFPETKYLSSSTSSTSEQSGWITSRSSSIASSTDVTNPATSATVSNVDNLLKKSKMNGKRLEQNIFKLKSNKFYLESDSFNGHNKKDQKAEKDFIMFKGCENNQSNNICEDDIALPPPKQFRDMESPSSSITNGTNNGEEDDEESDAEEEEINAVDNLLYHVVDTETVLEVKSSQLNLNTTRENEDFKMYKGTGSEALKTFLKGKKEFKSQLNFPGLLYSDLNSFASTVPYFHISDEFRIFSPEGMHLIICVHGLDGNSADLRLVKTYLELGLPGAYLDFLMSERNQGDTFSDFETMTDRLVSEILHYLDTSSIRPTRISFVGHSLGNIIIRSALTRPQMKFLLPRLHTFLSLSGPHLGTLYNSSGLVNMGMWFMQKWKKSGSLLQLCLKDATDSRKSFLYRLSQRSTLHHFKNILLCGSGQDRYVPLHSARIELCKESIKDSSELGTIYREMVHNIMSPIISQKELKLLRYDIHHALPNTANALIGRAAHIAVLDSELFIEKFMAVVGIKYFR</sequence>
<feature type="region of interest" description="Disordered" evidence="2">
    <location>
        <begin position="882"/>
        <end position="926"/>
    </location>
</feature>
<comment type="similarity">
    <text evidence="1">Belongs to the FAM135 family.</text>
</comment>
<protein>
    <recommendedName>
        <fullName evidence="3">DUF676 domain-containing protein</fullName>
    </recommendedName>
</protein>